<feature type="non-terminal residue" evidence="1">
    <location>
        <position position="1"/>
    </location>
</feature>
<dbReference type="EMBL" id="BARS01056373">
    <property type="protein sequence ID" value="GAG42602.1"/>
    <property type="molecule type" value="Genomic_DNA"/>
</dbReference>
<reference evidence="1" key="1">
    <citation type="journal article" date="2014" name="Front. Microbiol.">
        <title>High frequency of phylogenetically diverse reductive dehalogenase-homologous genes in deep subseafloor sedimentary metagenomes.</title>
        <authorList>
            <person name="Kawai M."/>
            <person name="Futagami T."/>
            <person name="Toyoda A."/>
            <person name="Takaki Y."/>
            <person name="Nishi S."/>
            <person name="Hori S."/>
            <person name="Arai W."/>
            <person name="Tsubouchi T."/>
            <person name="Morono Y."/>
            <person name="Uchiyama I."/>
            <person name="Ito T."/>
            <person name="Fujiyama A."/>
            <person name="Inagaki F."/>
            <person name="Takami H."/>
        </authorList>
    </citation>
    <scope>NUCLEOTIDE SEQUENCE</scope>
    <source>
        <strain evidence="1">Expedition CK06-06</strain>
    </source>
</reference>
<evidence type="ECO:0000313" key="1">
    <source>
        <dbReference type="EMBL" id="GAG42602.1"/>
    </source>
</evidence>
<proteinExistence type="predicted"/>
<protein>
    <submittedName>
        <fullName evidence="1">Uncharacterized protein</fullName>
    </submittedName>
</protein>
<sequence>VLGALLGVFGGPAAIAALVKIEYDALPPCHPNRLKLLMLILSSMFRFGDEGGGPKNLEAAEEQLTALLKQQDAA</sequence>
<gene>
    <name evidence="1" type="ORF">S01H1_83042</name>
</gene>
<accession>X0Y5M8</accession>
<comment type="caution">
    <text evidence="1">The sequence shown here is derived from an EMBL/GenBank/DDBJ whole genome shotgun (WGS) entry which is preliminary data.</text>
</comment>
<organism evidence="1">
    <name type="scientific">marine sediment metagenome</name>
    <dbReference type="NCBI Taxonomy" id="412755"/>
    <lineage>
        <taxon>unclassified sequences</taxon>
        <taxon>metagenomes</taxon>
        <taxon>ecological metagenomes</taxon>
    </lineage>
</organism>
<name>X0Y5M8_9ZZZZ</name>
<dbReference type="AlphaFoldDB" id="X0Y5M8"/>